<evidence type="ECO:0000259" key="1">
    <source>
        <dbReference type="Pfam" id="PF03101"/>
    </source>
</evidence>
<sequence length="201" mass="22958">MAADDIGLSCLNEKLKPRYGLEFDAELSAHDFYNAYGRSMGFSVRKETYGRNKRTGELTSRLFVCCKEGFGVKDKQDDFTIKPIAETRIRCGAYLSIKLDREKNIFLVSHFVDEHNHPLVMLECGHMLPSQRTLSSSQAIEVDLADESEIPLKSSYELLGRQVGGRESLEYTKRDQKNYLRSKRQKILTYGEAGCLLKIFL</sequence>
<name>A0AAE0ADU1_9ROSI</name>
<protein>
    <recommendedName>
        <fullName evidence="1">FAR1 domain-containing protein</fullName>
    </recommendedName>
</protein>
<comment type="caution">
    <text evidence="2">The sequence shown here is derived from an EMBL/GenBank/DDBJ whole genome shotgun (WGS) entry which is preliminary data.</text>
</comment>
<dbReference type="Pfam" id="PF03101">
    <property type="entry name" value="FAR1"/>
    <property type="match status" value="1"/>
</dbReference>
<dbReference type="InterPro" id="IPR004330">
    <property type="entry name" value="FAR1_DNA_bnd_dom"/>
</dbReference>
<reference evidence="2" key="1">
    <citation type="journal article" date="2023" name="Plant J.">
        <title>Genome sequences and population genomics provide insights into the demographic history, inbreeding, and mutation load of two 'living fossil' tree species of Dipteronia.</title>
        <authorList>
            <person name="Feng Y."/>
            <person name="Comes H.P."/>
            <person name="Chen J."/>
            <person name="Zhu S."/>
            <person name="Lu R."/>
            <person name="Zhang X."/>
            <person name="Li P."/>
            <person name="Qiu J."/>
            <person name="Olsen K.M."/>
            <person name="Qiu Y."/>
        </authorList>
    </citation>
    <scope>NUCLEOTIDE SEQUENCE</scope>
    <source>
        <strain evidence="2">NBL</strain>
    </source>
</reference>
<accession>A0AAE0ADU1</accession>
<evidence type="ECO:0000313" key="3">
    <source>
        <dbReference type="Proteomes" id="UP001281410"/>
    </source>
</evidence>
<feature type="domain" description="FAR1" evidence="1">
    <location>
        <begin position="31"/>
        <end position="120"/>
    </location>
</feature>
<keyword evidence="3" id="KW-1185">Reference proteome</keyword>
<evidence type="ECO:0000313" key="2">
    <source>
        <dbReference type="EMBL" id="KAK3212081.1"/>
    </source>
</evidence>
<gene>
    <name evidence="2" type="ORF">Dsin_016787</name>
</gene>
<proteinExistence type="predicted"/>
<dbReference type="EMBL" id="JANJYJ010000005">
    <property type="protein sequence ID" value="KAK3212081.1"/>
    <property type="molecule type" value="Genomic_DNA"/>
</dbReference>
<dbReference type="AlphaFoldDB" id="A0AAE0ADU1"/>
<dbReference type="Proteomes" id="UP001281410">
    <property type="component" value="Unassembled WGS sequence"/>
</dbReference>
<organism evidence="2 3">
    <name type="scientific">Dipteronia sinensis</name>
    <dbReference type="NCBI Taxonomy" id="43782"/>
    <lineage>
        <taxon>Eukaryota</taxon>
        <taxon>Viridiplantae</taxon>
        <taxon>Streptophyta</taxon>
        <taxon>Embryophyta</taxon>
        <taxon>Tracheophyta</taxon>
        <taxon>Spermatophyta</taxon>
        <taxon>Magnoliopsida</taxon>
        <taxon>eudicotyledons</taxon>
        <taxon>Gunneridae</taxon>
        <taxon>Pentapetalae</taxon>
        <taxon>rosids</taxon>
        <taxon>malvids</taxon>
        <taxon>Sapindales</taxon>
        <taxon>Sapindaceae</taxon>
        <taxon>Hippocastanoideae</taxon>
        <taxon>Acereae</taxon>
        <taxon>Dipteronia</taxon>
    </lineage>
</organism>
<dbReference type="PANTHER" id="PTHR46328:SF34">
    <property type="entry name" value="PROTEIN FAR1-RELATED SEQUENCE 5-LIKE"/>
    <property type="match status" value="1"/>
</dbReference>
<dbReference type="PANTHER" id="PTHR46328">
    <property type="entry name" value="FAR-RED IMPAIRED RESPONSIVE (FAR1) FAMILY PROTEIN-RELATED"/>
    <property type="match status" value="1"/>
</dbReference>